<dbReference type="Proteomes" id="UP000751852">
    <property type="component" value="Unassembled WGS sequence"/>
</dbReference>
<name>A0ABS0T8V3_9STAP</name>
<accession>A0ABS0T8V3</accession>
<evidence type="ECO:0008006" key="3">
    <source>
        <dbReference type="Google" id="ProtNLM"/>
    </source>
</evidence>
<evidence type="ECO:0000313" key="2">
    <source>
        <dbReference type="Proteomes" id="UP000751852"/>
    </source>
</evidence>
<reference evidence="1 2" key="1">
    <citation type="submission" date="2020-04" db="EMBL/GenBank/DDBJ databases">
        <title>Staphylococcus species from domestic dog.</title>
        <authorList>
            <person name="Paterson G.K."/>
        </authorList>
    </citation>
    <scope>NUCLEOTIDE SEQUENCE [LARGE SCALE GENOMIC DNA]</scope>
    <source>
        <strain evidence="1 2">H16/1A</strain>
    </source>
</reference>
<sequence>MRRELSNSKVKTYKYNTYGKTPTQIQQELQKKGVRGFVVNINYNSVQMIVNHKNKRRNEEILHDIQRTTQHVN</sequence>
<proteinExistence type="predicted"/>
<gene>
    <name evidence="1" type="ORF">HHH54_06175</name>
</gene>
<keyword evidence="2" id="KW-1185">Reference proteome</keyword>
<evidence type="ECO:0000313" key="1">
    <source>
        <dbReference type="EMBL" id="MBI5975188.1"/>
    </source>
</evidence>
<dbReference type="EMBL" id="JABANU010000013">
    <property type="protein sequence ID" value="MBI5975188.1"/>
    <property type="molecule type" value="Genomic_DNA"/>
</dbReference>
<comment type="caution">
    <text evidence="1">The sequence shown here is derived from an EMBL/GenBank/DDBJ whole genome shotgun (WGS) entry which is preliminary data.</text>
</comment>
<organism evidence="1 2">
    <name type="scientific">Staphylococcus canis</name>
    <dbReference type="NCBI Taxonomy" id="2724942"/>
    <lineage>
        <taxon>Bacteria</taxon>
        <taxon>Bacillati</taxon>
        <taxon>Bacillota</taxon>
        <taxon>Bacilli</taxon>
        <taxon>Bacillales</taxon>
        <taxon>Staphylococcaceae</taxon>
        <taxon>Staphylococcus</taxon>
    </lineage>
</organism>
<dbReference type="RefSeq" id="WP_198617968.1">
    <property type="nucleotide sequence ID" value="NZ_JABANU010000013.1"/>
</dbReference>
<protein>
    <recommendedName>
        <fullName evidence="3">Phage protein</fullName>
    </recommendedName>
</protein>